<comment type="caution">
    <text evidence="4">Lacks conserved residue(s) required for the propagation of feature annotation.</text>
</comment>
<evidence type="ECO:0000313" key="6">
    <source>
        <dbReference type="EMBL" id="KIM20244.1"/>
    </source>
</evidence>
<keyword evidence="2" id="KW-0442">Lipid degradation</keyword>
<evidence type="ECO:0000256" key="3">
    <source>
        <dbReference type="ARBA" id="ARBA00023098"/>
    </source>
</evidence>
<dbReference type="PROSITE" id="PS51635">
    <property type="entry name" value="PNPLA"/>
    <property type="match status" value="1"/>
</dbReference>
<dbReference type="AlphaFoldDB" id="A0A0C3AJL0"/>
<feature type="non-terminal residue" evidence="6">
    <location>
        <position position="1"/>
    </location>
</feature>
<reference evidence="7" key="2">
    <citation type="submission" date="2015-01" db="EMBL/GenBank/DDBJ databases">
        <title>Evolutionary Origins and Diversification of the Mycorrhizal Mutualists.</title>
        <authorList>
            <consortium name="DOE Joint Genome Institute"/>
            <consortium name="Mycorrhizal Genomics Consortium"/>
            <person name="Kohler A."/>
            <person name="Kuo A."/>
            <person name="Nagy L.G."/>
            <person name="Floudas D."/>
            <person name="Copeland A."/>
            <person name="Barry K.W."/>
            <person name="Cichocki N."/>
            <person name="Veneault-Fourrey C."/>
            <person name="LaButti K."/>
            <person name="Lindquist E.A."/>
            <person name="Lipzen A."/>
            <person name="Lundell T."/>
            <person name="Morin E."/>
            <person name="Murat C."/>
            <person name="Riley R."/>
            <person name="Ohm R."/>
            <person name="Sun H."/>
            <person name="Tunlid A."/>
            <person name="Henrissat B."/>
            <person name="Grigoriev I.V."/>
            <person name="Hibbett D.S."/>
            <person name="Martin F."/>
        </authorList>
    </citation>
    <scope>NUCLEOTIDE SEQUENCE [LARGE SCALE GENOMIC DNA]</scope>
    <source>
        <strain evidence="7">MAFF 305830</strain>
    </source>
</reference>
<keyword evidence="7" id="KW-1185">Reference proteome</keyword>
<keyword evidence="1" id="KW-0378">Hydrolase</keyword>
<dbReference type="Gene3D" id="3.40.1090.10">
    <property type="entry name" value="Cytosolic phospholipase A2 catalytic domain"/>
    <property type="match status" value="1"/>
</dbReference>
<accession>A0A0C3AJL0</accession>
<dbReference type="Proteomes" id="UP000054097">
    <property type="component" value="Unassembled WGS sequence"/>
</dbReference>
<protein>
    <recommendedName>
        <fullName evidence="5">PNPLA domain-containing protein</fullName>
    </recommendedName>
</protein>
<dbReference type="GO" id="GO:0046486">
    <property type="term" value="P:glycerolipid metabolic process"/>
    <property type="evidence" value="ECO:0007669"/>
    <property type="project" value="UniProtKB-ARBA"/>
</dbReference>
<feature type="short sequence motif" description="GXGXXG" evidence="4">
    <location>
        <begin position="3"/>
        <end position="8"/>
    </location>
</feature>
<name>A0A0C3AJL0_SERVB</name>
<dbReference type="SUPFAM" id="SSF52151">
    <property type="entry name" value="FabD/lysophospholipase-like"/>
    <property type="match status" value="1"/>
</dbReference>
<dbReference type="OrthoDB" id="630895at2759"/>
<evidence type="ECO:0000256" key="1">
    <source>
        <dbReference type="ARBA" id="ARBA00022801"/>
    </source>
</evidence>
<dbReference type="InterPro" id="IPR002641">
    <property type="entry name" value="PNPLA_dom"/>
</dbReference>
<organism evidence="6 7">
    <name type="scientific">Serendipita vermifera MAFF 305830</name>
    <dbReference type="NCBI Taxonomy" id="933852"/>
    <lineage>
        <taxon>Eukaryota</taxon>
        <taxon>Fungi</taxon>
        <taxon>Dikarya</taxon>
        <taxon>Basidiomycota</taxon>
        <taxon>Agaricomycotina</taxon>
        <taxon>Agaricomycetes</taxon>
        <taxon>Sebacinales</taxon>
        <taxon>Serendipitaceae</taxon>
        <taxon>Serendipita</taxon>
    </lineage>
</organism>
<dbReference type="GO" id="GO:0047499">
    <property type="term" value="F:calcium-independent phospholipase A2 activity"/>
    <property type="evidence" value="ECO:0007669"/>
    <property type="project" value="TreeGrafter"/>
</dbReference>
<reference evidence="6 7" key="1">
    <citation type="submission" date="2014-04" db="EMBL/GenBank/DDBJ databases">
        <authorList>
            <consortium name="DOE Joint Genome Institute"/>
            <person name="Kuo A."/>
            <person name="Zuccaro A."/>
            <person name="Kohler A."/>
            <person name="Nagy L.G."/>
            <person name="Floudas D."/>
            <person name="Copeland A."/>
            <person name="Barry K.W."/>
            <person name="Cichocki N."/>
            <person name="Veneault-Fourrey C."/>
            <person name="LaButti K."/>
            <person name="Lindquist E.A."/>
            <person name="Lipzen A."/>
            <person name="Lundell T."/>
            <person name="Morin E."/>
            <person name="Murat C."/>
            <person name="Sun H."/>
            <person name="Tunlid A."/>
            <person name="Henrissat B."/>
            <person name="Grigoriev I.V."/>
            <person name="Hibbett D.S."/>
            <person name="Martin F."/>
            <person name="Nordberg H.P."/>
            <person name="Cantor M.N."/>
            <person name="Hua S.X."/>
        </authorList>
    </citation>
    <scope>NUCLEOTIDE SEQUENCE [LARGE SCALE GENOMIC DNA]</scope>
    <source>
        <strain evidence="6 7">MAFF 305830</strain>
    </source>
</reference>
<evidence type="ECO:0000259" key="5">
    <source>
        <dbReference type="PROSITE" id="PS51635"/>
    </source>
</evidence>
<gene>
    <name evidence="6" type="ORF">M408DRAFT_82349</name>
</gene>
<dbReference type="GO" id="GO:0016042">
    <property type="term" value="P:lipid catabolic process"/>
    <property type="evidence" value="ECO:0007669"/>
    <property type="project" value="UniProtKB-KW"/>
</dbReference>
<evidence type="ECO:0000256" key="4">
    <source>
        <dbReference type="PROSITE-ProRule" id="PRU01161"/>
    </source>
</evidence>
<feature type="domain" description="PNPLA" evidence="5">
    <location>
        <begin position="1"/>
        <end position="214"/>
    </location>
</feature>
<dbReference type="GO" id="GO:0019369">
    <property type="term" value="P:arachidonate metabolic process"/>
    <property type="evidence" value="ECO:0007669"/>
    <property type="project" value="TreeGrafter"/>
</dbReference>
<dbReference type="PANTHER" id="PTHR24185">
    <property type="entry name" value="CALCIUM-INDEPENDENT PHOSPHOLIPASE A2-GAMMA"/>
    <property type="match status" value="1"/>
</dbReference>
<dbReference type="HOGENOM" id="CLU_000288_144_2_1"/>
<evidence type="ECO:0000313" key="7">
    <source>
        <dbReference type="Proteomes" id="UP000054097"/>
    </source>
</evidence>
<evidence type="ECO:0000256" key="2">
    <source>
        <dbReference type="ARBA" id="ARBA00022963"/>
    </source>
</evidence>
<dbReference type="PANTHER" id="PTHR24185:SF1">
    <property type="entry name" value="CALCIUM-INDEPENDENT PHOSPHOLIPASE A2-GAMMA"/>
    <property type="match status" value="1"/>
</dbReference>
<dbReference type="GO" id="GO:0016020">
    <property type="term" value="C:membrane"/>
    <property type="evidence" value="ECO:0007669"/>
    <property type="project" value="TreeGrafter"/>
</dbReference>
<proteinExistence type="predicted"/>
<keyword evidence="3" id="KW-0443">Lipid metabolism</keyword>
<sequence>IDGGGVRGFSQLEIMRSIIYSLNWNKNSSGFEESEHPWQHFDLIGGSGTGGLIAIMLARLRMSVEEASEEFFTITEEVYKNDALDSPERSRRLRQCMEDLLQRRELPLDAKLLEEAPDDCCVGYDYVNYDGIRALNLSPRFVLASLRNSLETKVCFRTYSVRSQPSSPITILDAVLATCAVQPAFASVSFGERYRRREYVAAGFGANNPIQAVITEAHLLFGGDSHISSLISLGTGHPGIITLPAQTKGADLYTVMRDMMNDCEQKAQDMEQILGSTRIYSRFSVDQGMQNHHHNQATDPEWITTQTESYLTRHDTLEKLEIAVQNISVDEGRITLDQFSENSSTSFNCYLTFL</sequence>
<dbReference type="EMBL" id="KN824457">
    <property type="protein sequence ID" value="KIM20244.1"/>
    <property type="molecule type" value="Genomic_DNA"/>
</dbReference>
<dbReference type="Pfam" id="PF01734">
    <property type="entry name" value="Patatin"/>
    <property type="match status" value="1"/>
</dbReference>
<dbReference type="InterPro" id="IPR016035">
    <property type="entry name" value="Acyl_Trfase/lysoPLipase"/>
</dbReference>